<keyword evidence="1" id="KW-1188">Viral release from host cell</keyword>
<feature type="transmembrane region" description="Helical" evidence="2">
    <location>
        <begin position="658"/>
        <end position="677"/>
    </location>
</feature>
<dbReference type="RefSeq" id="WP_072586733.1">
    <property type="nucleotide sequence ID" value="NZ_CP013243.1"/>
</dbReference>
<evidence type="ECO:0000313" key="4">
    <source>
        <dbReference type="EMBL" id="APH14440.1"/>
    </source>
</evidence>
<organism evidence="4 5">
    <name type="scientific">Clostridium sporogenes</name>
    <dbReference type="NCBI Taxonomy" id="1509"/>
    <lineage>
        <taxon>Bacteria</taxon>
        <taxon>Bacillati</taxon>
        <taxon>Bacillota</taxon>
        <taxon>Clostridia</taxon>
        <taxon>Eubacteriales</taxon>
        <taxon>Clostridiaceae</taxon>
        <taxon>Clostridium</taxon>
    </lineage>
</organism>
<gene>
    <name evidence="4" type="ORF">NPD5_3432</name>
</gene>
<dbReference type="InterPro" id="IPR010090">
    <property type="entry name" value="Phage_tape_meas"/>
</dbReference>
<dbReference type="Gene3D" id="1.20.120.20">
    <property type="entry name" value="Apolipoprotein"/>
    <property type="match status" value="2"/>
</dbReference>
<dbReference type="Proteomes" id="UP000182204">
    <property type="component" value="Chromosome"/>
</dbReference>
<dbReference type="NCBIfam" id="TIGR01760">
    <property type="entry name" value="tape_meas_TP901"/>
    <property type="match status" value="1"/>
</dbReference>
<evidence type="ECO:0000259" key="3">
    <source>
        <dbReference type="Pfam" id="PF10145"/>
    </source>
</evidence>
<feature type="transmembrane region" description="Helical" evidence="2">
    <location>
        <begin position="466"/>
        <end position="484"/>
    </location>
</feature>
<evidence type="ECO:0000256" key="1">
    <source>
        <dbReference type="ARBA" id="ARBA00022612"/>
    </source>
</evidence>
<dbReference type="PANTHER" id="PTHR37813">
    <property type="entry name" value="FELS-2 PROPHAGE PROTEIN"/>
    <property type="match status" value="1"/>
</dbReference>
<feature type="transmembrane region" description="Helical" evidence="2">
    <location>
        <begin position="595"/>
        <end position="616"/>
    </location>
</feature>
<sequence>MASKTIGVVLSLRDQMSSPLLKINKNVQGLSKETKRASQQVANFVTKTQKGFEKAGDKIVKWGAGLATLAGGLIVKTGVEGLGELDQGARKVKSIAQDSLQLNNIQKGLLKTSNDTGIVIKDLADTQYDAISSGVAANESIQAAVTSAKLAKAGFSDSNSSLKILTSTMNVYGLTGQKAMQSISDKLLVTQNLGVTTVGELANSMGSLTPIAKSAGASIDEMLAGMASLTKNGLKTEEAVTSLKSVFSSVIKPTSEASKTAQQLGIDFSASALKSKGFAKFLEEIKTKTGGSTETMGKLFGNVNALSGALVLTGKGFGDFNTSLDAMKNSAGLTDKAFDTMNKSLINRSKKMINRLKNITTGIMQGTGGQLGVLVDDITGKLKQWQEDGTIDQVANKVATGFMKMYDVLSKVFNFIAEHKDAIANFALVFFSLYSAIKVVKALKLAIEGIKTAVVLVDGALKLTTVGWLTIAIAGLIAIGLLLWKNWDKIKQGAQTLWTTITTVFTNIWTTITTVFTNIWTTISTVATNIWTGIVNIFTNIWTTITTIFTAIWTTISTVLTSIWTTIVTVFTTIWNVIVTILTPIGLFIEAVFKGILAVIILVGAWIFNSIVTGWTNIWSVIQPILMAIWNVITTVWTAIWTTITTIAMAIWNTIVNVWNTIAGVVSAVMSAIWGVISSIWSSIYGTVSGIMSSIWSTITNIWNNITSTISGVVSNIASTISSGFNALIGICSNIFNNIKNTVMGIFQGIWDGIKNIINGGINMMNGFIGGVNKVISKANKVPGVNIGAVGTIPQFAKGTNYSPAGMALINEEGGELRRLSSGETIIPADKSRQIMNGASSPTFNIYITGNVGTEEFFDQAGQHIISQVRIAMQNM</sequence>
<feature type="domain" description="Phage tail tape measure protein" evidence="3">
    <location>
        <begin position="109"/>
        <end position="301"/>
    </location>
</feature>
<feature type="transmembrane region" description="Helical" evidence="2">
    <location>
        <begin position="628"/>
        <end position="652"/>
    </location>
</feature>
<keyword evidence="2" id="KW-0472">Membrane</keyword>
<feature type="transmembrane region" description="Helical" evidence="2">
    <location>
        <begin position="496"/>
        <end position="521"/>
    </location>
</feature>
<feature type="transmembrane region" description="Helical" evidence="2">
    <location>
        <begin position="541"/>
        <end position="560"/>
    </location>
</feature>
<dbReference type="InterPro" id="IPR016024">
    <property type="entry name" value="ARM-type_fold"/>
</dbReference>
<evidence type="ECO:0000313" key="5">
    <source>
        <dbReference type="Proteomes" id="UP000182204"/>
    </source>
</evidence>
<dbReference type="AlphaFoldDB" id="A0A1L3NE96"/>
<keyword evidence="2" id="KW-1133">Transmembrane helix</keyword>
<dbReference type="EMBL" id="CP013243">
    <property type="protein sequence ID" value="APH14440.1"/>
    <property type="molecule type" value="Genomic_DNA"/>
</dbReference>
<name>A0A1L3NE96_CLOSG</name>
<dbReference type="PANTHER" id="PTHR37813:SF1">
    <property type="entry name" value="FELS-2 PROPHAGE PROTEIN"/>
    <property type="match status" value="1"/>
</dbReference>
<proteinExistence type="predicted"/>
<accession>A0A1L3NE96</accession>
<feature type="transmembrane region" description="Helical" evidence="2">
    <location>
        <begin position="567"/>
        <end position="589"/>
    </location>
</feature>
<dbReference type="SUPFAM" id="SSF48371">
    <property type="entry name" value="ARM repeat"/>
    <property type="match status" value="1"/>
</dbReference>
<keyword evidence="2" id="KW-0812">Transmembrane</keyword>
<dbReference type="Pfam" id="PF10145">
    <property type="entry name" value="PhageMin_Tail"/>
    <property type="match status" value="1"/>
</dbReference>
<evidence type="ECO:0000256" key="2">
    <source>
        <dbReference type="SAM" id="Phobius"/>
    </source>
</evidence>
<protein>
    <submittedName>
        <fullName evidence="4">Phage tail tape measure protein, TP901 family, core region</fullName>
    </submittedName>
</protein>
<reference evidence="4 5" key="1">
    <citation type="submission" date="2015-11" db="EMBL/GenBank/DDBJ databases">
        <authorList>
            <person name="Hill K.K."/>
            <person name="Shirey T.B."/>
            <person name="Raphael B."/>
            <person name="Daligault H.E."/>
            <person name="Davenport K.W."/>
            <person name="Bruce D.C."/>
            <person name="Foley B.T."/>
            <person name="Johnson S.L."/>
        </authorList>
    </citation>
    <scope>NUCLEOTIDE SEQUENCE [LARGE SCALE GENOMIC DNA]</scope>
    <source>
        <strain evidence="4 5">CDC_1632</strain>
    </source>
</reference>